<protein>
    <submittedName>
        <fullName evidence="2">SusC/RagA family TonB-linked outer membrane protein</fullName>
    </submittedName>
</protein>
<dbReference type="Gene3D" id="2.170.130.10">
    <property type="entry name" value="TonB-dependent receptor, plug domain"/>
    <property type="match status" value="1"/>
</dbReference>
<dbReference type="EMBL" id="LWBO01000077">
    <property type="protein sequence ID" value="OQP40455.1"/>
    <property type="molecule type" value="Genomic_DNA"/>
</dbReference>
<organism evidence="2 3">
    <name type="scientific">Niastella koreensis</name>
    <dbReference type="NCBI Taxonomy" id="354356"/>
    <lineage>
        <taxon>Bacteria</taxon>
        <taxon>Pseudomonadati</taxon>
        <taxon>Bacteroidota</taxon>
        <taxon>Chitinophagia</taxon>
        <taxon>Chitinophagales</taxon>
        <taxon>Chitinophagaceae</taxon>
        <taxon>Niastella</taxon>
    </lineage>
</organism>
<dbReference type="Gene3D" id="2.60.40.1120">
    <property type="entry name" value="Carboxypeptidase-like, regulatory domain"/>
    <property type="match status" value="1"/>
</dbReference>
<dbReference type="NCBIfam" id="TIGR04056">
    <property type="entry name" value="OMP_RagA_SusC"/>
    <property type="match status" value="1"/>
</dbReference>
<sequence>MVHTSLYKNIVKTGSVLFLALLVMALPQTSLAQTTLKGTVLDDHGYPIQGAMVHLKGEKFAEVTNKDGAFELVATPGAVLVFEYPGYNTTELKAGNRQSVFVRLSARHLQQTMAPHSNTTPAGDTIYIPNKSVPDLQVLYGSTNAATFLGSIATVGANQLATTPASSYTYALPGRLAGLNVIQTSGFYSPLTGSLTSRDIFVGNIPNNTSGAGPSDNTEFNIQLRGHNASAGQSPIVVIDGVQRELYSLDPESIGSVSVLKDALSTILLGQNSARGALIVTTKQPVAGAPRVSFTAETGQQTPMHLPKPLPAYQYAYLLNEALLNDGKTPAYSAADFAAYRDQSDPVGHPDVNWYNTILRDHSSINRYNLNVTGGGNTARYVVGLNYMNQNGMFVSDDANSYNTNAQLKRYMINSRIDVDINKNFNAQLQVFGRLQDGTQPGATTAAILQGLLTTPNNAYAVYNPNKSFGGSPNYTQNLLAQTIASGYMADHLHDVMVNLDLNYKLDDWVKGWWVKAKGNVSVQEASNQDRSKQAPVFSRSISNSGDTAYHRYGSTVNQVNNFTNTTWARYRFVQLSTGYNRQFGDHAVGAQLLFDQKNVLLNYDIPSELTNFAGKASYNYAEKYFIEGALNYSGYNRYAPGHQYGLFYAGGLGWNMAKENWMQSASGWLNQLKWRVTYGRTGNANVDNYGYYIWRQHYQQVAGTYPIGSNYPNGAGLGEQGVPGSQVLANINATWEKADKLDAGVDMAFFNNRLLLTADYYHERYFDVMQTRGRSIALLGSSYPVENIGIDLYTGGELSLTYQDRIGSLNYFVTGNASMQQSKVIFMDEQYQAYPWNVHTGRPVGQRYGLIADGLFQTGAEAAAAATIAGYAPHAGDIRYKDLNNDHVIDQFDVAPIGKERPIIYYGLTAGISYKGIEASILLQGVTNRENYVGSNAIDAGFQGQNNGYSQTYEQALGRWIPETAATAIYPRLTAGGNGYNYSPLFQSSSFFLRNGNYIRIKNVDVGYNLPYAWMRKLKLRGIKIFANAQNLFTHSAYKGVDPEVPFPAYPMQKVINTGITVKL</sequence>
<dbReference type="SUPFAM" id="SSF56935">
    <property type="entry name" value="Porins"/>
    <property type="match status" value="1"/>
</dbReference>
<dbReference type="SUPFAM" id="SSF49464">
    <property type="entry name" value="Carboxypeptidase regulatory domain-like"/>
    <property type="match status" value="1"/>
</dbReference>
<dbReference type="InterPro" id="IPR008969">
    <property type="entry name" value="CarboxyPept-like_regulatory"/>
</dbReference>
<gene>
    <name evidence="2" type="ORF">A4D02_16215</name>
</gene>
<dbReference type="InterPro" id="IPR037066">
    <property type="entry name" value="Plug_dom_sf"/>
</dbReference>
<comment type="caution">
    <text evidence="2">The sequence shown here is derived from an EMBL/GenBank/DDBJ whole genome shotgun (WGS) entry which is preliminary data.</text>
</comment>
<accession>A0ABX3NNK6</accession>
<dbReference type="Proteomes" id="UP000192277">
    <property type="component" value="Unassembled WGS sequence"/>
</dbReference>
<evidence type="ECO:0000313" key="2">
    <source>
        <dbReference type="EMBL" id="OQP40455.1"/>
    </source>
</evidence>
<feature type="chain" id="PRO_5046285857" evidence="1">
    <location>
        <begin position="33"/>
        <end position="1065"/>
    </location>
</feature>
<proteinExistence type="predicted"/>
<keyword evidence="1" id="KW-0732">Signal</keyword>
<feature type="signal peptide" evidence="1">
    <location>
        <begin position="1"/>
        <end position="32"/>
    </location>
</feature>
<dbReference type="InterPro" id="IPR023996">
    <property type="entry name" value="TonB-dep_OMP_SusC/RagA"/>
</dbReference>
<dbReference type="Pfam" id="PF13715">
    <property type="entry name" value="CarbopepD_reg_2"/>
    <property type="match status" value="1"/>
</dbReference>
<keyword evidence="3" id="KW-1185">Reference proteome</keyword>
<reference evidence="2 3" key="1">
    <citation type="submission" date="2016-04" db="EMBL/GenBank/DDBJ databases">
        <authorList>
            <person name="Chen L."/>
            <person name="Zhuang W."/>
            <person name="Wang G."/>
        </authorList>
    </citation>
    <scope>NUCLEOTIDE SEQUENCE [LARGE SCALE GENOMIC DNA]</scope>
    <source>
        <strain evidence="3">GR20</strain>
    </source>
</reference>
<evidence type="ECO:0000313" key="3">
    <source>
        <dbReference type="Proteomes" id="UP000192277"/>
    </source>
</evidence>
<evidence type="ECO:0000256" key="1">
    <source>
        <dbReference type="SAM" id="SignalP"/>
    </source>
</evidence>
<name>A0ABX3NNK6_9BACT</name>